<dbReference type="EMBL" id="CAJPVJ010013922">
    <property type="protein sequence ID" value="CAG2175100.1"/>
    <property type="molecule type" value="Genomic_DNA"/>
</dbReference>
<keyword evidence="2" id="KW-1185">Reference proteome</keyword>
<dbReference type="OrthoDB" id="10445169at2759"/>
<protein>
    <submittedName>
        <fullName evidence="1">Uncharacterized protein</fullName>
    </submittedName>
</protein>
<feature type="non-terminal residue" evidence="1">
    <location>
        <position position="1"/>
    </location>
</feature>
<name>A0A7R9QUR6_9ACAR</name>
<organism evidence="1">
    <name type="scientific">Oppiella nova</name>
    <dbReference type="NCBI Taxonomy" id="334625"/>
    <lineage>
        <taxon>Eukaryota</taxon>
        <taxon>Metazoa</taxon>
        <taxon>Ecdysozoa</taxon>
        <taxon>Arthropoda</taxon>
        <taxon>Chelicerata</taxon>
        <taxon>Arachnida</taxon>
        <taxon>Acari</taxon>
        <taxon>Acariformes</taxon>
        <taxon>Sarcoptiformes</taxon>
        <taxon>Oribatida</taxon>
        <taxon>Brachypylina</taxon>
        <taxon>Oppioidea</taxon>
        <taxon>Oppiidae</taxon>
        <taxon>Oppiella</taxon>
    </lineage>
</organism>
<proteinExistence type="predicted"/>
<sequence length="79" mass="9064">MMSGKMMSTTQECYHFLMSGTMICLHDKSEDLLIYGVNSSKQSIYIAIKWRPKGVDNQMNATISLRFDDNNSNSYTLEE</sequence>
<evidence type="ECO:0000313" key="1">
    <source>
        <dbReference type="EMBL" id="CAD7657914.1"/>
    </source>
</evidence>
<dbReference type="EMBL" id="OC928747">
    <property type="protein sequence ID" value="CAD7657914.1"/>
    <property type="molecule type" value="Genomic_DNA"/>
</dbReference>
<dbReference type="Proteomes" id="UP000728032">
    <property type="component" value="Unassembled WGS sequence"/>
</dbReference>
<dbReference type="AlphaFoldDB" id="A0A7R9QUR6"/>
<reference evidence="1" key="1">
    <citation type="submission" date="2020-11" db="EMBL/GenBank/DDBJ databases">
        <authorList>
            <person name="Tran Van P."/>
        </authorList>
    </citation>
    <scope>NUCLEOTIDE SEQUENCE</scope>
</reference>
<accession>A0A7R9QUR6</accession>
<gene>
    <name evidence="1" type="ORF">ONB1V03_LOCUS14539</name>
</gene>
<evidence type="ECO:0000313" key="2">
    <source>
        <dbReference type="Proteomes" id="UP000728032"/>
    </source>
</evidence>